<dbReference type="EMBL" id="CXWC01000003">
    <property type="protein sequence ID" value="CTQ67881.1"/>
    <property type="molecule type" value="Genomic_DNA"/>
</dbReference>
<feature type="signal peptide" evidence="1">
    <location>
        <begin position="1"/>
        <end position="23"/>
    </location>
</feature>
<dbReference type="GeneID" id="97669017"/>
<evidence type="ECO:0000256" key="1">
    <source>
        <dbReference type="SAM" id="SignalP"/>
    </source>
</evidence>
<name>A0A0M6ZGC2_9HYPH</name>
<keyword evidence="3" id="KW-1185">Reference proteome</keyword>
<dbReference type="AlphaFoldDB" id="A0A0M6ZGC2"/>
<reference evidence="3" key="1">
    <citation type="submission" date="2015-07" db="EMBL/GenBank/DDBJ databases">
        <authorList>
            <person name="Rodrigo-Torres Lidia"/>
            <person name="Arahal R.David."/>
        </authorList>
    </citation>
    <scope>NUCLEOTIDE SEQUENCE [LARGE SCALE GENOMIC DNA]</scope>
    <source>
        <strain evidence="3">CECT 5096</strain>
    </source>
</reference>
<dbReference type="RefSeq" id="WP_055119262.1">
    <property type="nucleotide sequence ID" value="NZ_CANKXR010000006.1"/>
</dbReference>
<proteinExistence type="predicted"/>
<evidence type="ECO:0000313" key="3">
    <source>
        <dbReference type="Proteomes" id="UP000049983"/>
    </source>
</evidence>
<dbReference type="Proteomes" id="UP000049983">
    <property type="component" value="Unassembled WGS sequence"/>
</dbReference>
<protein>
    <recommendedName>
        <fullName evidence="4">Lipoprotein</fullName>
    </recommendedName>
</protein>
<gene>
    <name evidence="2" type="ORF">LA5096_01599</name>
</gene>
<organism evidence="2 3">
    <name type="scientific">Roseibium album</name>
    <dbReference type="NCBI Taxonomy" id="311410"/>
    <lineage>
        <taxon>Bacteria</taxon>
        <taxon>Pseudomonadati</taxon>
        <taxon>Pseudomonadota</taxon>
        <taxon>Alphaproteobacteria</taxon>
        <taxon>Hyphomicrobiales</taxon>
        <taxon>Stappiaceae</taxon>
        <taxon>Roseibium</taxon>
    </lineage>
</organism>
<dbReference type="STRING" id="311410.LA5095_04620"/>
<keyword evidence="1" id="KW-0732">Signal</keyword>
<evidence type="ECO:0008006" key="4">
    <source>
        <dbReference type="Google" id="ProtNLM"/>
    </source>
</evidence>
<dbReference type="OrthoDB" id="7679478at2"/>
<feature type="chain" id="PRO_5009787777" description="Lipoprotein" evidence="1">
    <location>
        <begin position="24"/>
        <end position="78"/>
    </location>
</feature>
<sequence>MRLINTAIAGFALTAFAIAPASACSWGKTAKADENMSVADTTFVPEVNVDVAIATNDLSDEITQEEIILPVPAEEPTE</sequence>
<evidence type="ECO:0000313" key="2">
    <source>
        <dbReference type="EMBL" id="CTQ67881.1"/>
    </source>
</evidence>
<accession>A0A0M6ZGC2</accession>